<protein>
    <submittedName>
        <fullName evidence="2">Uncharacterized protein</fullName>
    </submittedName>
</protein>
<feature type="region of interest" description="Disordered" evidence="1">
    <location>
        <begin position="1"/>
        <end position="28"/>
    </location>
</feature>
<evidence type="ECO:0000256" key="1">
    <source>
        <dbReference type="SAM" id="MobiDB-lite"/>
    </source>
</evidence>
<organism evidence="2 3">
    <name type="scientific">Caldibacillus debilis</name>
    <dbReference type="NCBI Taxonomy" id="301148"/>
    <lineage>
        <taxon>Bacteria</taxon>
        <taxon>Bacillati</taxon>
        <taxon>Bacillota</taxon>
        <taxon>Bacilli</taxon>
        <taxon>Bacillales</taxon>
        <taxon>Bacillaceae</taxon>
        <taxon>Caldibacillus</taxon>
    </lineage>
</organism>
<sequence>MFDFDGKKETPSSVEGGFSPSSGRFSVPRARCPAGAILFFPWLTRYIPMENGPNLSFSLRSSSREVRSFPMKADRTRLQRFFLYSHSSDL</sequence>
<evidence type="ECO:0000313" key="3">
    <source>
        <dbReference type="Proteomes" id="UP000075683"/>
    </source>
</evidence>
<evidence type="ECO:0000313" key="2">
    <source>
        <dbReference type="EMBL" id="KYD10298.1"/>
    </source>
</evidence>
<reference evidence="2 3" key="1">
    <citation type="submission" date="2016-01" db="EMBL/GenBank/DDBJ databases">
        <title>Draft Genome Sequences of Seven Thermophilic Sporeformers Isolated from Foods.</title>
        <authorList>
            <person name="Berendsen E.M."/>
            <person name="Wells-Bennik M.H."/>
            <person name="Krawcyk A.O."/>
            <person name="De Jong A."/>
            <person name="Holsappel S."/>
            <person name="Eijlander R.T."/>
            <person name="Kuipers O.P."/>
        </authorList>
    </citation>
    <scope>NUCLEOTIDE SEQUENCE [LARGE SCALE GENOMIC DNA]</scope>
    <source>
        <strain evidence="2 3">B4135</strain>
    </source>
</reference>
<feature type="compositionally biased region" description="Basic and acidic residues" evidence="1">
    <location>
        <begin position="1"/>
        <end position="10"/>
    </location>
</feature>
<dbReference type="STRING" id="301148.B4135_3473"/>
<dbReference type="Proteomes" id="UP000075683">
    <property type="component" value="Unassembled WGS sequence"/>
</dbReference>
<name>A0A150LD86_9BACI</name>
<comment type="caution">
    <text evidence="2">The sequence shown here is derived from an EMBL/GenBank/DDBJ whole genome shotgun (WGS) entry which is preliminary data.</text>
</comment>
<accession>A0A150LD86</accession>
<proteinExistence type="predicted"/>
<gene>
    <name evidence="2" type="ORF">B4135_3473</name>
</gene>
<dbReference type="EMBL" id="LQYT01000119">
    <property type="protein sequence ID" value="KYD10298.1"/>
    <property type="molecule type" value="Genomic_DNA"/>
</dbReference>
<dbReference type="AlphaFoldDB" id="A0A150LD86"/>